<dbReference type="InterPro" id="IPR000504">
    <property type="entry name" value="RRM_dom"/>
</dbReference>
<organism evidence="7 8">
    <name type="scientific">Trypanosoma cruzi marinkellei</name>
    <dbReference type="NCBI Taxonomy" id="85056"/>
    <lineage>
        <taxon>Eukaryota</taxon>
        <taxon>Discoba</taxon>
        <taxon>Euglenozoa</taxon>
        <taxon>Kinetoplastea</taxon>
        <taxon>Metakinetoplastina</taxon>
        <taxon>Trypanosomatida</taxon>
        <taxon>Trypanosomatidae</taxon>
        <taxon>Trypanosoma</taxon>
        <taxon>Schizotrypanum</taxon>
    </lineage>
</organism>
<dbReference type="InterPro" id="IPR035979">
    <property type="entry name" value="RBD_domain_sf"/>
</dbReference>
<dbReference type="GO" id="GO:0003723">
    <property type="term" value="F:RNA binding"/>
    <property type="evidence" value="ECO:0007669"/>
    <property type="project" value="UniProtKB-UniRule"/>
</dbReference>
<dbReference type="Pfam" id="PF00076">
    <property type="entry name" value="RRM_1"/>
    <property type="match status" value="1"/>
</dbReference>
<dbReference type="InterPro" id="IPR017334">
    <property type="entry name" value="eIF3_g"/>
</dbReference>
<keyword evidence="8" id="KW-1185">Reference proteome</keyword>
<evidence type="ECO:0000256" key="2">
    <source>
        <dbReference type="ARBA" id="ARBA00022540"/>
    </source>
</evidence>
<keyword evidence="4" id="KW-0648">Protein biosynthesis</keyword>
<reference evidence="7 8" key="1">
    <citation type="journal article" date="2012" name="BMC Genomics">
        <title>Comparative genomic analysis of human infective Trypanosoma cruzi lineages with the bat-restricted subspecies T. cruzi marinkellei.</title>
        <authorList>
            <person name="Franzen O."/>
            <person name="Talavera-Lopez C."/>
            <person name="Ochaya S."/>
            <person name="Butler C.E."/>
            <person name="Messenger L.A."/>
            <person name="Lewis M.D."/>
            <person name="Llewellyn M.S."/>
            <person name="Marinkelle C.J."/>
            <person name="Tyler K.M."/>
            <person name="Miles M.A."/>
            <person name="Andersson B."/>
        </authorList>
    </citation>
    <scope>NUCLEOTIDE SEQUENCE [LARGE SCALE GENOMIC DNA]</scope>
    <source>
        <strain evidence="7 8">B7</strain>
    </source>
</reference>
<comment type="caution">
    <text evidence="7">The sequence shown here is derived from an EMBL/GenBank/DDBJ whole genome shotgun (WGS) entry which is preliminary data.</text>
</comment>
<dbReference type="PANTHER" id="PTHR10352">
    <property type="entry name" value="EUKARYOTIC TRANSLATION INITIATION FACTOR 3 SUBUNIT G"/>
    <property type="match status" value="1"/>
</dbReference>
<protein>
    <recommendedName>
        <fullName evidence="6">RRM domain-containing protein</fullName>
    </recommendedName>
</protein>
<accession>K2MEC0</accession>
<keyword evidence="3 5" id="KW-0694">RNA-binding</keyword>
<dbReference type="EMBL" id="AHKC01009132">
    <property type="protein sequence ID" value="EKF33573.1"/>
    <property type="molecule type" value="Genomic_DNA"/>
</dbReference>
<dbReference type="PIRSF" id="PIRSF037949">
    <property type="entry name" value="Transl_init_eIF-3_RNA-bind"/>
    <property type="match status" value="1"/>
</dbReference>
<dbReference type="SUPFAM" id="SSF54928">
    <property type="entry name" value="RNA-binding domain, RBD"/>
    <property type="match status" value="1"/>
</dbReference>
<dbReference type="SMART" id="SM00360">
    <property type="entry name" value="RRM"/>
    <property type="match status" value="1"/>
</dbReference>
<feature type="domain" description="RRM" evidence="6">
    <location>
        <begin position="187"/>
        <end position="267"/>
    </location>
</feature>
<name>K2MEC0_TRYCR</name>
<evidence type="ECO:0000256" key="4">
    <source>
        <dbReference type="ARBA" id="ARBA00022917"/>
    </source>
</evidence>
<evidence type="ECO:0000313" key="7">
    <source>
        <dbReference type="EMBL" id="EKF33573.1"/>
    </source>
</evidence>
<evidence type="ECO:0000259" key="6">
    <source>
        <dbReference type="PROSITE" id="PS50102"/>
    </source>
</evidence>
<dbReference type="OrthoDB" id="639027at2759"/>
<dbReference type="AlphaFoldDB" id="K2MEC0"/>
<dbReference type="PROSITE" id="PS50102">
    <property type="entry name" value="RRM"/>
    <property type="match status" value="1"/>
</dbReference>
<evidence type="ECO:0000256" key="5">
    <source>
        <dbReference type="PROSITE-ProRule" id="PRU00176"/>
    </source>
</evidence>
<dbReference type="GO" id="GO:0003743">
    <property type="term" value="F:translation initiation factor activity"/>
    <property type="evidence" value="ECO:0007669"/>
    <property type="project" value="UniProtKB-KW"/>
</dbReference>
<keyword evidence="2" id="KW-0396">Initiation factor</keyword>
<dbReference type="Gene3D" id="3.30.70.330">
    <property type="match status" value="1"/>
</dbReference>
<sequence>MAAWADDFDPTLEGGFADEISASFEGGADAAVAAKDDKLAWENAKTVIETMTDSENKRYEIVKKVRTYHVDRPVTVVDIRAKWKRFGKSGDNNQELVSRDPPIVLELGEIDPFERVARDEIVRLMNEVERMKIEVTDPRLARFAKIKEEQEKAALEETAPTDQPKERTWAAARGEKGSAQRKEDTDRRLRITNISDDISREELYNIFDTNEYRIEKLFLPRDNATGNYRGFAFITFEDHEQAERCLKKTKGVARFKNTVMRIVRALPEAEQRRR</sequence>
<proteinExistence type="predicted"/>
<evidence type="ECO:0000256" key="1">
    <source>
        <dbReference type="ARBA" id="ARBA00022490"/>
    </source>
</evidence>
<keyword evidence="1" id="KW-0963">Cytoplasm</keyword>
<dbReference type="Proteomes" id="UP000007350">
    <property type="component" value="Unassembled WGS sequence"/>
</dbReference>
<evidence type="ECO:0000256" key="3">
    <source>
        <dbReference type="ARBA" id="ARBA00022884"/>
    </source>
</evidence>
<gene>
    <name evidence="7" type="ORF">MOQ_002560</name>
</gene>
<dbReference type="InterPro" id="IPR012677">
    <property type="entry name" value="Nucleotide-bd_a/b_plait_sf"/>
</dbReference>
<evidence type="ECO:0000313" key="8">
    <source>
        <dbReference type="Proteomes" id="UP000007350"/>
    </source>
</evidence>
<dbReference type="GO" id="GO:0005852">
    <property type="term" value="C:eukaryotic translation initiation factor 3 complex"/>
    <property type="evidence" value="ECO:0007669"/>
    <property type="project" value="InterPro"/>
</dbReference>